<reference evidence="3" key="1">
    <citation type="submission" date="2015-11" db="EMBL/GenBank/DDBJ databases">
        <title>Complete genome sequence of a polyethylene-glycol degrader Sphingopyxis macrogoltabida 203N (NBRC 111659).</title>
        <authorList>
            <person name="Yoshiyuki O."/>
            <person name="Shouta N."/>
            <person name="Nagata Y."/>
            <person name="Numata M."/>
            <person name="Tsuchikane K."/>
            <person name="Hosoyama A."/>
            <person name="Yamazoe A."/>
            <person name="Tsuda M."/>
            <person name="Fujita N."/>
            <person name="Kawai F."/>
        </authorList>
    </citation>
    <scope>NUCLEOTIDE SEQUENCE [LARGE SCALE GENOMIC DNA]</scope>
    <source>
        <strain evidence="3">203N</strain>
    </source>
</reference>
<sequence>MEVFMKKWQETLAARLGLRIGGAMLLVIGWLVAVRLHCLVQTTPARDATSFMILLAALTFICGSAGSALLFVGPGLWEPVEVSERWQRLPDRD</sequence>
<feature type="transmembrane region" description="Helical" evidence="1">
    <location>
        <begin position="12"/>
        <end position="33"/>
    </location>
</feature>
<keyword evidence="1" id="KW-0812">Transmembrane</keyword>
<keyword evidence="1" id="KW-0472">Membrane</keyword>
<proteinExistence type="predicted"/>
<accession>A0AAC8YY75</accession>
<name>A0AAC8YY75_SPHMC</name>
<dbReference type="EMBL" id="CP013344">
    <property type="protein sequence ID" value="AMU88267.1"/>
    <property type="molecule type" value="Genomic_DNA"/>
</dbReference>
<organism evidence="2 3">
    <name type="scientific">Sphingopyxis macrogoltabida</name>
    <name type="common">Sphingomonas macrogoltabidus</name>
    <dbReference type="NCBI Taxonomy" id="33050"/>
    <lineage>
        <taxon>Bacteria</taxon>
        <taxon>Pseudomonadati</taxon>
        <taxon>Pseudomonadota</taxon>
        <taxon>Alphaproteobacteria</taxon>
        <taxon>Sphingomonadales</taxon>
        <taxon>Sphingomonadaceae</taxon>
        <taxon>Sphingopyxis</taxon>
    </lineage>
</organism>
<keyword evidence="1" id="KW-1133">Transmembrane helix</keyword>
<dbReference type="Proteomes" id="UP000076088">
    <property type="component" value="Chromosome"/>
</dbReference>
<protein>
    <submittedName>
        <fullName evidence="2">Uncharacterized protein</fullName>
    </submittedName>
</protein>
<reference evidence="2 3" key="2">
    <citation type="journal article" date="2016" name="Genome Announc.">
        <title>Complete Genome Sequence of Sphingopyxis macrogoltabida Strain 203N (NBRC 111659), a Polyethylene Glycol Degrader.</title>
        <authorList>
            <person name="Ohtsubo Y."/>
            <person name="Nonoyama S."/>
            <person name="Nagata Y."/>
            <person name="Numata M."/>
            <person name="Tsuchikane K."/>
            <person name="Hosoyama A."/>
            <person name="Yamazoe A."/>
            <person name="Tsuda M."/>
            <person name="Fujita N."/>
            <person name="Kawai F."/>
        </authorList>
    </citation>
    <scope>NUCLEOTIDE SEQUENCE [LARGE SCALE GENOMIC DNA]</scope>
    <source>
        <strain evidence="2 3">203N</strain>
    </source>
</reference>
<feature type="transmembrane region" description="Helical" evidence="1">
    <location>
        <begin position="53"/>
        <end position="77"/>
    </location>
</feature>
<gene>
    <name evidence="2" type="ORF">ATM17_04320</name>
</gene>
<evidence type="ECO:0000313" key="3">
    <source>
        <dbReference type="Proteomes" id="UP000076088"/>
    </source>
</evidence>
<evidence type="ECO:0000256" key="1">
    <source>
        <dbReference type="SAM" id="Phobius"/>
    </source>
</evidence>
<dbReference type="AlphaFoldDB" id="A0AAC8YY75"/>
<keyword evidence="3" id="KW-1185">Reference proteome</keyword>
<evidence type="ECO:0000313" key="2">
    <source>
        <dbReference type="EMBL" id="AMU88267.1"/>
    </source>
</evidence>